<organism evidence="2 3">
    <name type="scientific">Stegodyphus mimosarum</name>
    <name type="common">African social velvet spider</name>
    <dbReference type="NCBI Taxonomy" id="407821"/>
    <lineage>
        <taxon>Eukaryota</taxon>
        <taxon>Metazoa</taxon>
        <taxon>Ecdysozoa</taxon>
        <taxon>Arthropoda</taxon>
        <taxon>Chelicerata</taxon>
        <taxon>Arachnida</taxon>
        <taxon>Araneae</taxon>
        <taxon>Araneomorphae</taxon>
        <taxon>Entelegynae</taxon>
        <taxon>Eresoidea</taxon>
        <taxon>Eresidae</taxon>
        <taxon>Stegodyphus</taxon>
    </lineage>
</organism>
<dbReference type="Proteomes" id="UP000054359">
    <property type="component" value="Unassembled WGS sequence"/>
</dbReference>
<sequence length="149" mass="17101">MADDADLMEFEDILKEVGGYGPYQKRLVFLLLVPSLCLTPFFSMNIFFMLSVPDHWCFIPEIASSNLSIQQQKIFSPQTDPSCLMHDVNYTEYLNSSSFSINNSQTLPCVHGWQYDKSQYEYTAASQWNLVCSDGHYVSFVIMMQYIGS</sequence>
<name>A0A087TJM6_STEMI</name>
<dbReference type="STRING" id="407821.A0A087TJM6"/>
<reference evidence="2 3" key="1">
    <citation type="submission" date="2013-11" db="EMBL/GenBank/DDBJ databases">
        <title>Genome sequencing of Stegodyphus mimosarum.</title>
        <authorList>
            <person name="Bechsgaard J."/>
        </authorList>
    </citation>
    <scope>NUCLEOTIDE SEQUENCE [LARGE SCALE GENOMIC DNA]</scope>
</reference>
<evidence type="ECO:0000313" key="2">
    <source>
        <dbReference type="EMBL" id="KFM65315.1"/>
    </source>
</evidence>
<dbReference type="EMBL" id="KK115515">
    <property type="protein sequence ID" value="KFM65315.1"/>
    <property type="molecule type" value="Genomic_DNA"/>
</dbReference>
<keyword evidence="1" id="KW-0812">Transmembrane</keyword>
<accession>A0A087TJM6</accession>
<feature type="transmembrane region" description="Helical" evidence="1">
    <location>
        <begin position="27"/>
        <end position="50"/>
    </location>
</feature>
<gene>
    <name evidence="2" type="ORF">X975_18074</name>
</gene>
<dbReference type="OMA" id="SEEMNCR"/>
<evidence type="ECO:0000313" key="3">
    <source>
        <dbReference type="Proteomes" id="UP000054359"/>
    </source>
</evidence>
<keyword evidence="1" id="KW-1133">Transmembrane helix</keyword>
<dbReference type="AlphaFoldDB" id="A0A087TJM6"/>
<keyword evidence="1" id="KW-0472">Membrane</keyword>
<dbReference type="OrthoDB" id="2544694at2759"/>
<feature type="non-terminal residue" evidence="2">
    <location>
        <position position="149"/>
    </location>
</feature>
<proteinExistence type="predicted"/>
<protein>
    <submittedName>
        <fullName evidence="2">Solute carrier family 22 member 7</fullName>
    </submittedName>
</protein>
<evidence type="ECO:0000256" key="1">
    <source>
        <dbReference type="SAM" id="Phobius"/>
    </source>
</evidence>
<keyword evidence="3" id="KW-1185">Reference proteome</keyword>